<comment type="caution">
    <text evidence="1">The sequence shown here is derived from an EMBL/GenBank/DDBJ whole genome shotgun (WGS) entry which is preliminary data.</text>
</comment>
<dbReference type="AlphaFoldDB" id="A0A011W2C5"/>
<name>A0A011W2C5_RUMAL</name>
<evidence type="ECO:0000313" key="2">
    <source>
        <dbReference type="Proteomes" id="UP000021369"/>
    </source>
</evidence>
<evidence type="ECO:0000313" key="1">
    <source>
        <dbReference type="EMBL" id="EXM40958.1"/>
    </source>
</evidence>
<sequence>MAVDLSEYKEAIANAYEGRAVRDAIVAMVQAVEDAINAGGSSELDTRVEELESHEAVIQERLTNVIEKATYIERALFEPYGGIAEHVDNLEDRVTALEGGSTNENDT</sequence>
<dbReference type="RefSeq" id="WP_037284593.1">
    <property type="nucleotide sequence ID" value="NZ_JEOB01000001.1"/>
</dbReference>
<reference evidence="1 2" key="1">
    <citation type="submission" date="2013-06" db="EMBL/GenBank/DDBJ databases">
        <title>Rumen cellulosomics: divergent fiber-degrading strategies revealed by comparative genome-wide analysis of six Ruminococcal strains.</title>
        <authorList>
            <person name="Dassa B."/>
            <person name="Borovok I."/>
            <person name="Lamed R."/>
            <person name="Flint H."/>
            <person name="Yeoman C.J."/>
            <person name="White B."/>
            <person name="Bayer E.A."/>
        </authorList>
    </citation>
    <scope>NUCLEOTIDE SEQUENCE [LARGE SCALE GENOMIC DNA]</scope>
    <source>
        <strain evidence="1 2">SY3</strain>
    </source>
</reference>
<protein>
    <submittedName>
        <fullName evidence="1">Uncharacterized protein</fullName>
    </submittedName>
</protein>
<keyword evidence="2" id="KW-1185">Reference proteome</keyword>
<gene>
    <name evidence="1" type="ORF">RASY3_01690</name>
</gene>
<organism evidence="1 2">
    <name type="scientific">Ruminococcus albus SY3</name>
    <dbReference type="NCBI Taxonomy" id="1341156"/>
    <lineage>
        <taxon>Bacteria</taxon>
        <taxon>Bacillati</taxon>
        <taxon>Bacillota</taxon>
        <taxon>Clostridia</taxon>
        <taxon>Eubacteriales</taxon>
        <taxon>Oscillospiraceae</taxon>
        <taxon>Ruminococcus</taxon>
    </lineage>
</organism>
<proteinExistence type="predicted"/>
<dbReference type="PATRIC" id="fig|1341156.4.peg.60"/>
<dbReference type="Proteomes" id="UP000021369">
    <property type="component" value="Unassembled WGS sequence"/>
</dbReference>
<dbReference type="OrthoDB" id="9949495at2"/>
<accession>A0A011W2C5</accession>
<dbReference type="EMBL" id="JEOB01000001">
    <property type="protein sequence ID" value="EXM40958.1"/>
    <property type="molecule type" value="Genomic_DNA"/>
</dbReference>